<feature type="chain" id="PRO_5047332651" evidence="1">
    <location>
        <begin position="25"/>
        <end position="147"/>
    </location>
</feature>
<accession>A0ABT1QV04</accession>
<dbReference type="Proteomes" id="UP001165498">
    <property type="component" value="Unassembled WGS sequence"/>
</dbReference>
<dbReference type="Pfam" id="PF12893">
    <property type="entry name" value="Lumazine_bd_2"/>
    <property type="match status" value="1"/>
</dbReference>
<dbReference type="InterPro" id="IPR032710">
    <property type="entry name" value="NTF2-like_dom_sf"/>
</dbReference>
<organism evidence="2 3">
    <name type="scientific">Tahibacter harae</name>
    <dbReference type="NCBI Taxonomy" id="2963937"/>
    <lineage>
        <taxon>Bacteria</taxon>
        <taxon>Pseudomonadati</taxon>
        <taxon>Pseudomonadota</taxon>
        <taxon>Gammaproteobacteria</taxon>
        <taxon>Lysobacterales</taxon>
        <taxon>Rhodanobacteraceae</taxon>
        <taxon>Tahibacter</taxon>
    </lineage>
</organism>
<dbReference type="SUPFAM" id="SSF54427">
    <property type="entry name" value="NTF2-like"/>
    <property type="match status" value="1"/>
</dbReference>
<evidence type="ECO:0000313" key="2">
    <source>
        <dbReference type="EMBL" id="MCQ4166118.1"/>
    </source>
</evidence>
<comment type="caution">
    <text evidence="2">The sequence shown here is derived from an EMBL/GenBank/DDBJ whole genome shotgun (WGS) entry which is preliminary data.</text>
</comment>
<dbReference type="EMBL" id="JANFQO010000014">
    <property type="protein sequence ID" value="MCQ4166118.1"/>
    <property type="molecule type" value="Genomic_DNA"/>
</dbReference>
<sequence>MKISIRSSVFAAAFLFLVPAAASAQGSEREAVDQAMRTMMRAFEAGDANVAFEVLRKDGVVLGYSASKASVVTQTAEEWARGFPGRPADDEARRKRSYEILDVSESGAVVKVMLDYPAWTGVDYLALAKIDGKWMIVSKSWSGKRKQ</sequence>
<reference evidence="2" key="1">
    <citation type="submission" date="2022-07" db="EMBL/GenBank/DDBJ databases">
        <title>Tahibacter sp., a new gammaproteobacterium isolated from the silt sample collected at pig farm.</title>
        <authorList>
            <person name="Chen H."/>
        </authorList>
    </citation>
    <scope>NUCLEOTIDE SEQUENCE</scope>
    <source>
        <strain evidence="2">P2K</strain>
    </source>
</reference>
<name>A0ABT1QV04_9GAMM</name>
<evidence type="ECO:0000313" key="3">
    <source>
        <dbReference type="Proteomes" id="UP001165498"/>
    </source>
</evidence>
<feature type="signal peptide" evidence="1">
    <location>
        <begin position="1"/>
        <end position="24"/>
    </location>
</feature>
<evidence type="ECO:0000256" key="1">
    <source>
        <dbReference type="SAM" id="SignalP"/>
    </source>
</evidence>
<keyword evidence="1" id="KW-0732">Signal</keyword>
<dbReference type="RefSeq" id="WP_255915307.1">
    <property type="nucleotide sequence ID" value="NZ_JANFQO010000014.1"/>
</dbReference>
<proteinExistence type="predicted"/>
<dbReference type="InterPro" id="IPR039437">
    <property type="entry name" value="FrzH/put_lumazine-bd"/>
</dbReference>
<dbReference type="Gene3D" id="3.10.450.50">
    <property type="match status" value="1"/>
</dbReference>
<protein>
    <submittedName>
        <fullName evidence="2">Nuclear transport factor 2 family protein</fullName>
    </submittedName>
</protein>
<gene>
    <name evidence="2" type="ORF">NM961_15460</name>
</gene>
<keyword evidence="3" id="KW-1185">Reference proteome</keyword>